<comment type="caution">
    <text evidence="3">The sequence shown here is derived from an EMBL/GenBank/DDBJ whole genome shotgun (WGS) entry which is preliminary data.</text>
</comment>
<dbReference type="GO" id="GO:0042277">
    <property type="term" value="F:peptide binding"/>
    <property type="evidence" value="ECO:0007669"/>
    <property type="project" value="TreeGrafter"/>
</dbReference>
<dbReference type="GO" id="GO:0070006">
    <property type="term" value="F:metalloaminopeptidase activity"/>
    <property type="evidence" value="ECO:0007669"/>
    <property type="project" value="TreeGrafter"/>
</dbReference>
<dbReference type="PANTHER" id="PTHR11533:SF174">
    <property type="entry name" value="PUROMYCIN-SENSITIVE AMINOPEPTIDASE-RELATED"/>
    <property type="match status" value="1"/>
</dbReference>
<dbReference type="InterPro" id="IPR014782">
    <property type="entry name" value="Peptidase_M1_dom"/>
</dbReference>
<dbReference type="PANTHER" id="PTHR11533">
    <property type="entry name" value="PROTEASE M1 ZINC METALLOPROTEASE"/>
    <property type="match status" value="1"/>
</dbReference>
<dbReference type="Pfam" id="PF01433">
    <property type="entry name" value="Peptidase_M1"/>
    <property type="match status" value="1"/>
</dbReference>
<dbReference type="InterPro" id="IPR050344">
    <property type="entry name" value="Peptidase_M1_aminopeptidases"/>
</dbReference>
<dbReference type="SUPFAM" id="SSF55486">
    <property type="entry name" value="Metalloproteases ('zincins'), catalytic domain"/>
    <property type="match status" value="1"/>
</dbReference>
<feature type="transmembrane region" description="Helical" evidence="1">
    <location>
        <begin position="180"/>
        <end position="200"/>
    </location>
</feature>
<feature type="transmembrane region" description="Helical" evidence="1">
    <location>
        <begin position="20"/>
        <end position="44"/>
    </location>
</feature>
<feature type="transmembrane region" description="Helical" evidence="1">
    <location>
        <begin position="248"/>
        <end position="268"/>
    </location>
</feature>
<protein>
    <recommendedName>
        <fullName evidence="2">Peptidase M1 membrane alanine aminopeptidase domain-containing protein</fullName>
    </recommendedName>
</protein>
<feature type="transmembrane region" description="Helical" evidence="1">
    <location>
        <begin position="448"/>
        <end position="470"/>
    </location>
</feature>
<dbReference type="eggNOG" id="COG0308">
    <property type="taxonomic scope" value="Bacteria"/>
</dbReference>
<dbReference type="GO" id="GO:0005615">
    <property type="term" value="C:extracellular space"/>
    <property type="evidence" value="ECO:0007669"/>
    <property type="project" value="TreeGrafter"/>
</dbReference>
<evidence type="ECO:0000259" key="2">
    <source>
        <dbReference type="Pfam" id="PF01433"/>
    </source>
</evidence>
<dbReference type="AlphaFoldDB" id="A0A023BZY6"/>
<reference evidence="3 4" key="1">
    <citation type="submission" date="2014-04" db="EMBL/GenBank/DDBJ databases">
        <title>Aquimarina sp. 22II-S11-z7 Genome Sequencing.</title>
        <authorList>
            <person name="Lai Q."/>
        </authorList>
    </citation>
    <scope>NUCLEOTIDE SEQUENCE [LARGE SCALE GENOMIC DNA]</scope>
    <source>
        <strain evidence="3 4">22II-S11-z7</strain>
    </source>
</reference>
<evidence type="ECO:0000313" key="3">
    <source>
        <dbReference type="EMBL" id="EZH75616.1"/>
    </source>
</evidence>
<feature type="domain" description="Peptidase M1 membrane alanine aminopeptidase" evidence="2">
    <location>
        <begin position="875"/>
        <end position="1086"/>
    </location>
</feature>
<gene>
    <name evidence="3" type="ORF">ATO12_02175</name>
</gene>
<accession>A0A023BZY6</accession>
<dbReference type="EMBL" id="AQRA01000001">
    <property type="protein sequence ID" value="EZH75616.1"/>
    <property type="molecule type" value="Genomic_DNA"/>
</dbReference>
<keyword evidence="4" id="KW-1185">Reference proteome</keyword>
<evidence type="ECO:0000313" key="4">
    <source>
        <dbReference type="Proteomes" id="UP000023541"/>
    </source>
</evidence>
<dbReference type="InterPro" id="IPR027268">
    <property type="entry name" value="Peptidase_M4/M1_CTD_sf"/>
</dbReference>
<feature type="transmembrane region" description="Helical" evidence="1">
    <location>
        <begin position="403"/>
        <end position="428"/>
    </location>
</feature>
<sequence>MFKSFLFKEITTGVKRPMIYIFFFIFTIIATIGVINDNIVFGGAIGNVLKNAPHVITMYVANMSIFGLLIATAYFNNAALRDYQNHFDEILFSTPIDKASYFFGRFFGALFLSTIPLLGVFLGFLIGSDIGPESGMINADRVGDLQLSFFINNYFLYVLPNMFVSGAIIYAVALKWKSTIISFIATIIIIIGYLVAGTFLTDISTEYLAALTDILGIRAYQIDSKYFTSIEKNTNVISASGWLFINRILWVIIGLVITISSYVSFSFVQKNKKTKKEKKVSKKDTATKIYSLPKVQSSFNFTTSKKQFISFFKINFYTILKSNTFKIMLIAGALLLVNKLLNGFDFYGVKSYPVTYKTLDFSRPVSTVFGMIMLVFFSGELVWRERSSNISGVIDGSPHSSIVLLLAKITSLIVINVVFDVFLILISIGYQLLSGYTSPDIDIYLLDFIYSGLSMYMIWSCILVFIQIIINNKYIGYFFSVILLFLFEFVIVDTLEIESYMLNLGFTPDYQYSDMNGFSAALLSKNWFSLYWILFGLLLVTIGSLLWIRGSIKGIKDRIKSAKKHFTKKHALTLITIFHLFLFTSCFVYYNTQVVNSYKSANEIEFMQVSYEKMYKKFENIPQPQFGDVTYEVDIYPEERNLLAKTHIALLNKTNEAIDVLHYSISRYYATEKWDITLKIPDSKLVFEDKELGYLIYKLDTPLQPGSKMNIVIDAVYKSKGFENKVSNLRVAKNGTFIECAYILPTIGYDENNELMDQNDRKKYNLPIRKKMARLDANDDNNIKQNYFTEGESDWVNVETIISTSNDQIAIAPGTLIKEWKANGRSYFKYKNDHSSLNFVNFMSAEYEVSRKKWNGIDIEVYYHKDHDYNIDMMLDAIEESLKYYTKNFGPYVHNQARIIEIPRYYNFAQAFPGTMPYTEGGGFTTDLSNQNDNNVIEAIIAHEMAHQYWAHQVVGANMQGATMLSESFSEYAALMVMKNRIKDDSKMKQYLNYDFEKYLKGRSAEAEKELPLYKVENQGYIHYGKGSVILYALQDYIGEQKINTALKNFLDEYKYKEPPYPTTHDFLRHLKPQVPDSLNYLITDWIKEITLYDYRLNSADYKRKDNGKYEVSMGIEAYKIKVDSLGIENKVKQRDWVDIGVYRDIEEKHLMYSKRVLITDEKMNFSFEVDTIPAKAVIDPKRLLIERVIDDNRKEF</sequence>
<feature type="transmembrane region" description="Helical" evidence="1">
    <location>
        <begin position="571"/>
        <end position="590"/>
    </location>
</feature>
<feature type="transmembrane region" description="Helical" evidence="1">
    <location>
        <begin position="477"/>
        <end position="495"/>
    </location>
</feature>
<name>A0A023BZY6_9FLAO</name>
<feature type="transmembrane region" description="Helical" evidence="1">
    <location>
        <begin position="530"/>
        <end position="550"/>
    </location>
</feature>
<keyword evidence="1" id="KW-0472">Membrane</keyword>
<dbReference type="GO" id="GO:0005737">
    <property type="term" value="C:cytoplasm"/>
    <property type="evidence" value="ECO:0007669"/>
    <property type="project" value="TreeGrafter"/>
</dbReference>
<dbReference type="eggNOG" id="COG1277">
    <property type="taxonomic scope" value="Bacteria"/>
</dbReference>
<feature type="transmembrane region" description="Helical" evidence="1">
    <location>
        <begin position="154"/>
        <end position="173"/>
    </location>
</feature>
<feature type="transmembrane region" description="Helical" evidence="1">
    <location>
        <begin position="323"/>
        <end position="341"/>
    </location>
</feature>
<dbReference type="Gene3D" id="1.10.390.10">
    <property type="entry name" value="Neutral Protease Domain 2"/>
    <property type="match status" value="1"/>
</dbReference>
<feature type="transmembrane region" description="Helical" evidence="1">
    <location>
        <begin position="106"/>
        <end position="126"/>
    </location>
</feature>
<feature type="transmembrane region" description="Helical" evidence="1">
    <location>
        <begin position="361"/>
        <end position="383"/>
    </location>
</feature>
<dbReference type="RefSeq" id="WP_034238228.1">
    <property type="nucleotide sequence ID" value="NZ_AQRA01000001.1"/>
</dbReference>
<dbReference type="STRING" id="1317122.ATO12_02175"/>
<dbReference type="Proteomes" id="UP000023541">
    <property type="component" value="Unassembled WGS sequence"/>
</dbReference>
<dbReference type="OrthoDB" id="100605at2"/>
<dbReference type="GO" id="GO:0008270">
    <property type="term" value="F:zinc ion binding"/>
    <property type="evidence" value="ECO:0007669"/>
    <property type="project" value="InterPro"/>
</dbReference>
<dbReference type="GO" id="GO:0043171">
    <property type="term" value="P:peptide catabolic process"/>
    <property type="evidence" value="ECO:0007669"/>
    <property type="project" value="TreeGrafter"/>
</dbReference>
<proteinExistence type="predicted"/>
<organism evidence="3 4">
    <name type="scientific">Aquimarina atlantica</name>
    <dbReference type="NCBI Taxonomy" id="1317122"/>
    <lineage>
        <taxon>Bacteria</taxon>
        <taxon>Pseudomonadati</taxon>
        <taxon>Bacteroidota</taxon>
        <taxon>Flavobacteriia</taxon>
        <taxon>Flavobacteriales</taxon>
        <taxon>Flavobacteriaceae</taxon>
        <taxon>Aquimarina</taxon>
    </lineage>
</organism>
<dbReference type="GO" id="GO:0016020">
    <property type="term" value="C:membrane"/>
    <property type="evidence" value="ECO:0007669"/>
    <property type="project" value="TreeGrafter"/>
</dbReference>
<keyword evidence="1" id="KW-0812">Transmembrane</keyword>
<keyword evidence="1" id="KW-1133">Transmembrane helix</keyword>
<evidence type="ECO:0000256" key="1">
    <source>
        <dbReference type="SAM" id="Phobius"/>
    </source>
</evidence>
<feature type="transmembrane region" description="Helical" evidence="1">
    <location>
        <begin position="56"/>
        <end position="75"/>
    </location>
</feature>